<reference evidence="1" key="1">
    <citation type="submission" date="2022-09" db="EMBL/GenBank/DDBJ databases">
        <authorList>
            <person name="Duchaud E."/>
        </authorList>
    </citation>
    <scope>NUCLEOTIDE SEQUENCE</scope>
    <source>
        <strain evidence="1">TRV642</strain>
    </source>
</reference>
<dbReference type="AlphaFoldDB" id="A0A9W4TEX7"/>
<accession>A0A9W4TEX7</accession>
<name>A0A9W4TEX7_9FLAO</name>
<dbReference type="RefSeq" id="WP_263362754.1">
    <property type="nucleotide sequence ID" value="NZ_OX336425.1"/>
</dbReference>
<dbReference type="Proteomes" id="UP001152749">
    <property type="component" value="Chromosome"/>
</dbReference>
<evidence type="ECO:0000313" key="1">
    <source>
        <dbReference type="EMBL" id="CAI2766744.1"/>
    </source>
</evidence>
<proteinExistence type="predicted"/>
<gene>
    <name evidence="1" type="ORF">TRV642_1803</name>
</gene>
<protein>
    <submittedName>
        <fullName evidence="1">Uncharacterized protein</fullName>
    </submittedName>
</protein>
<evidence type="ECO:0000313" key="2">
    <source>
        <dbReference type="Proteomes" id="UP001152749"/>
    </source>
</evidence>
<dbReference type="EMBL" id="OX336425">
    <property type="protein sequence ID" value="CAI2766744.1"/>
    <property type="molecule type" value="Genomic_DNA"/>
</dbReference>
<sequence length="105" mass="12534">MPALSEYSNVHNTVINIITNKGYKIWYNKKNETYYAEKNGWDFMAYSPCSLLGIISIFEHKKPQSYKEYWWKDEGALVEENLSKHSHSYISVTEKNNKDEKHYKF</sequence>
<organism evidence="1 2">
    <name type="scientific">Flavobacterium collinsii</name>
    <dbReference type="NCBI Taxonomy" id="1114861"/>
    <lineage>
        <taxon>Bacteria</taxon>
        <taxon>Pseudomonadati</taxon>
        <taxon>Bacteroidota</taxon>
        <taxon>Flavobacteriia</taxon>
        <taxon>Flavobacteriales</taxon>
        <taxon>Flavobacteriaceae</taxon>
        <taxon>Flavobacterium</taxon>
    </lineage>
</organism>
<dbReference type="KEGG" id="fcs:TRV642_1803"/>